<dbReference type="InterPro" id="IPR006439">
    <property type="entry name" value="HAD-SF_hydro_IA"/>
</dbReference>
<dbReference type="Gene3D" id="1.10.150.240">
    <property type="entry name" value="Putative phosphatase, domain 2"/>
    <property type="match status" value="1"/>
</dbReference>
<evidence type="ECO:0000256" key="3">
    <source>
        <dbReference type="ARBA" id="ARBA00022723"/>
    </source>
</evidence>
<sequence length="227" mass="25008">MYPQSVIFDFDGVIVDTEPLHYRAFQELLTPLGLGYSWEEYCRTYMGFDDRDAFREAFAVGGRPLPREELERLIERKAELFQEIVAQGVPPYPGVVALIRRLRAEEVPLAVCSGALRSDIEPILAGLAIGDCFSCIVTAEDVEHSKPDPASYRLAFEKLRTLYPELRDAEHSCAIEDTPAGIASATGAGLRVVAVTNSYSADRLAQANLVVTSLEELPARFGELPTA</sequence>
<evidence type="ECO:0000256" key="4">
    <source>
        <dbReference type="ARBA" id="ARBA00022842"/>
    </source>
</evidence>
<dbReference type="Pfam" id="PF13419">
    <property type="entry name" value="HAD_2"/>
    <property type="match status" value="1"/>
</dbReference>
<dbReference type="Proteomes" id="UP001295463">
    <property type="component" value="Chromosome"/>
</dbReference>
<dbReference type="SUPFAM" id="SSF56784">
    <property type="entry name" value="HAD-like"/>
    <property type="match status" value="1"/>
</dbReference>
<evidence type="ECO:0000256" key="1">
    <source>
        <dbReference type="ARBA" id="ARBA00001946"/>
    </source>
</evidence>
<dbReference type="NCBIfam" id="TIGR01509">
    <property type="entry name" value="HAD-SF-IA-v3"/>
    <property type="match status" value="1"/>
</dbReference>
<dbReference type="InterPro" id="IPR023198">
    <property type="entry name" value="PGP-like_dom2"/>
</dbReference>
<comment type="similarity">
    <text evidence="2">Belongs to the HAD-like hydrolase superfamily. CbbY/CbbZ/Gph/YieH family.</text>
</comment>
<dbReference type="SFLD" id="SFLDG01135">
    <property type="entry name" value="C1.5.6:_HAD__Beta-PGM__Phospha"/>
    <property type="match status" value="1"/>
</dbReference>
<dbReference type="PANTHER" id="PTHR46193:SF21">
    <property type="entry name" value="SLL1138 PROTEIN"/>
    <property type="match status" value="1"/>
</dbReference>
<gene>
    <name evidence="5" type="ORF">GEAMG1_0475</name>
</gene>
<dbReference type="InterPro" id="IPR051600">
    <property type="entry name" value="Beta-PGM-like"/>
</dbReference>
<dbReference type="GO" id="GO:0016787">
    <property type="term" value="F:hydrolase activity"/>
    <property type="evidence" value="ECO:0007669"/>
    <property type="project" value="UniProtKB-KW"/>
</dbReference>
<dbReference type="PANTHER" id="PTHR46193">
    <property type="entry name" value="6-PHOSPHOGLUCONATE PHOSPHATASE"/>
    <property type="match status" value="1"/>
</dbReference>
<dbReference type="RefSeq" id="WP_305731242.1">
    <property type="nucleotide sequence ID" value="NZ_OW150024.1"/>
</dbReference>
<dbReference type="SFLD" id="SFLDS00003">
    <property type="entry name" value="Haloacid_Dehalogenase"/>
    <property type="match status" value="1"/>
</dbReference>
<keyword evidence="5" id="KW-0378">Hydrolase</keyword>
<proteinExistence type="inferred from homology"/>
<dbReference type="InterPro" id="IPR023214">
    <property type="entry name" value="HAD_sf"/>
</dbReference>
<dbReference type="Gene3D" id="3.40.50.1000">
    <property type="entry name" value="HAD superfamily/HAD-like"/>
    <property type="match status" value="1"/>
</dbReference>
<dbReference type="SFLD" id="SFLDG01129">
    <property type="entry name" value="C1.5:_HAD__Beta-PGM__Phosphata"/>
    <property type="match status" value="1"/>
</dbReference>
<name>A0ABM9D4W9_9BACT</name>
<organism evidence="5 6">
    <name type="scientific">Trichlorobacter ammonificans</name>
    <dbReference type="NCBI Taxonomy" id="2916410"/>
    <lineage>
        <taxon>Bacteria</taxon>
        <taxon>Pseudomonadati</taxon>
        <taxon>Thermodesulfobacteriota</taxon>
        <taxon>Desulfuromonadia</taxon>
        <taxon>Geobacterales</taxon>
        <taxon>Geobacteraceae</taxon>
        <taxon>Trichlorobacter</taxon>
    </lineage>
</organism>
<dbReference type="InterPro" id="IPR036412">
    <property type="entry name" value="HAD-like_sf"/>
</dbReference>
<accession>A0ABM9D4W9</accession>
<dbReference type="EMBL" id="OW150024">
    <property type="protein sequence ID" value="CAH2030297.1"/>
    <property type="molecule type" value="Genomic_DNA"/>
</dbReference>
<evidence type="ECO:0000313" key="5">
    <source>
        <dbReference type="EMBL" id="CAH2030297.1"/>
    </source>
</evidence>
<dbReference type="InterPro" id="IPR041492">
    <property type="entry name" value="HAD_2"/>
</dbReference>
<reference evidence="5 6" key="1">
    <citation type="submission" date="2022-03" db="EMBL/GenBank/DDBJ databases">
        <authorList>
            <person name="Koch H."/>
        </authorList>
    </citation>
    <scope>NUCLEOTIDE SEQUENCE [LARGE SCALE GENOMIC DNA]</scope>
    <source>
        <strain evidence="5 6">G1</strain>
    </source>
</reference>
<keyword evidence="3" id="KW-0479">Metal-binding</keyword>
<dbReference type="CDD" id="cd07505">
    <property type="entry name" value="HAD_BPGM-like"/>
    <property type="match status" value="1"/>
</dbReference>
<evidence type="ECO:0000256" key="2">
    <source>
        <dbReference type="ARBA" id="ARBA00006171"/>
    </source>
</evidence>
<protein>
    <submittedName>
        <fullName evidence="5">HAD family hydrolase</fullName>
    </submittedName>
</protein>
<evidence type="ECO:0000313" key="6">
    <source>
        <dbReference type="Proteomes" id="UP001295463"/>
    </source>
</evidence>
<comment type="cofactor">
    <cofactor evidence="1">
        <name>Mg(2+)</name>
        <dbReference type="ChEBI" id="CHEBI:18420"/>
    </cofactor>
</comment>
<keyword evidence="6" id="KW-1185">Reference proteome</keyword>
<keyword evidence="4" id="KW-0460">Magnesium</keyword>